<reference evidence="3 4" key="1">
    <citation type="journal article" date="2023" name="Commun. Biol.">
        <title>Genome analysis of Parmales, the sister group of diatoms, reveals the evolutionary specialization of diatoms from phago-mixotrophs to photoautotrophs.</title>
        <authorList>
            <person name="Ban H."/>
            <person name="Sato S."/>
            <person name="Yoshikawa S."/>
            <person name="Yamada K."/>
            <person name="Nakamura Y."/>
            <person name="Ichinomiya M."/>
            <person name="Sato N."/>
            <person name="Blanc-Mathieu R."/>
            <person name="Endo H."/>
            <person name="Kuwata A."/>
            <person name="Ogata H."/>
        </authorList>
    </citation>
    <scope>NUCLEOTIDE SEQUENCE [LARGE SCALE GENOMIC DNA]</scope>
</reference>
<dbReference type="SUPFAM" id="SSF52087">
    <property type="entry name" value="CRAL/TRIO domain"/>
    <property type="match status" value="1"/>
</dbReference>
<feature type="compositionally biased region" description="Low complexity" evidence="1">
    <location>
        <begin position="40"/>
        <end position="71"/>
    </location>
</feature>
<dbReference type="SUPFAM" id="SSF46938">
    <property type="entry name" value="CRAL/TRIO N-terminal domain"/>
    <property type="match status" value="1"/>
</dbReference>
<name>A0ABQ6MAA3_9STRA</name>
<keyword evidence="4" id="KW-1185">Reference proteome</keyword>
<evidence type="ECO:0000259" key="2">
    <source>
        <dbReference type="PROSITE" id="PS50191"/>
    </source>
</evidence>
<evidence type="ECO:0000313" key="4">
    <source>
        <dbReference type="Proteomes" id="UP001165060"/>
    </source>
</evidence>
<sequence length="332" mass="36998">MQASVSASSPISPSPILRKSSFTAGPVPGSTLARPPSPPSSSTASSSTASSSTASSSFSASAPTTSASATAPPAPAPAQPLTRRLTAQEVSRLSVFRDAIKEVTGEESDSHASNEILLRMLSAREQKTADAVVMYKRWRSFRDEYDIDNITIAKVDRILNTKVAYFHGRDKGHRPACVLLPRNHHPASTRVQEVIQFALYLMKSGTDIADEMLAEYNAAHPEAPLDREFGEICIIYDRRGMTRKNFDHRLFGIMKKVVDVVQIVYAERLGRIYVMGTNWFFFMLFSMIKPLLSEKTRKKIVILGKDAKELLEHFDVSELERERLENGEYARW</sequence>
<feature type="compositionally biased region" description="Low complexity" evidence="1">
    <location>
        <begin position="1"/>
        <end position="21"/>
    </location>
</feature>
<dbReference type="EMBL" id="BRYB01002603">
    <property type="protein sequence ID" value="GMI22451.1"/>
    <property type="molecule type" value="Genomic_DNA"/>
</dbReference>
<dbReference type="PROSITE" id="PS50191">
    <property type="entry name" value="CRAL_TRIO"/>
    <property type="match status" value="1"/>
</dbReference>
<evidence type="ECO:0000313" key="3">
    <source>
        <dbReference type="EMBL" id="GMI22451.1"/>
    </source>
</evidence>
<gene>
    <name evidence="3" type="ORF">TeGR_g2912</name>
</gene>
<protein>
    <recommendedName>
        <fullName evidence="2">CRAL-TRIO domain-containing protein</fullName>
    </recommendedName>
</protein>
<comment type="caution">
    <text evidence="3">The sequence shown here is derived from an EMBL/GenBank/DDBJ whole genome shotgun (WGS) entry which is preliminary data.</text>
</comment>
<dbReference type="Pfam" id="PF00650">
    <property type="entry name" value="CRAL_TRIO"/>
    <property type="match status" value="1"/>
</dbReference>
<dbReference type="InterPro" id="IPR036273">
    <property type="entry name" value="CRAL/TRIO_N_dom_sf"/>
</dbReference>
<dbReference type="Gene3D" id="3.40.525.10">
    <property type="entry name" value="CRAL-TRIO lipid binding domain"/>
    <property type="match status" value="1"/>
</dbReference>
<dbReference type="InterPro" id="IPR001251">
    <property type="entry name" value="CRAL-TRIO_dom"/>
</dbReference>
<feature type="region of interest" description="Disordered" evidence="1">
    <location>
        <begin position="1"/>
        <end position="80"/>
    </location>
</feature>
<feature type="domain" description="CRAL-TRIO" evidence="2">
    <location>
        <begin position="154"/>
        <end position="331"/>
    </location>
</feature>
<evidence type="ECO:0000256" key="1">
    <source>
        <dbReference type="SAM" id="MobiDB-lite"/>
    </source>
</evidence>
<organism evidence="3 4">
    <name type="scientific">Tetraparma gracilis</name>
    <dbReference type="NCBI Taxonomy" id="2962635"/>
    <lineage>
        <taxon>Eukaryota</taxon>
        <taxon>Sar</taxon>
        <taxon>Stramenopiles</taxon>
        <taxon>Ochrophyta</taxon>
        <taxon>Bolidophyceae</taxon>
        <taxon>Parmales</taxon>
        <taxon>Triparmaceae</taxon>
        <taxon>Tetraparma</taxon>
    </lineage>
</organism>
<dbReference type="SMART" id="SM00516">
    <property type="entry name" value="SEC14"/>
    <property type="match status" value="1"/>
</dbReference>
<dbReference type="InterPro" id="IPR052578">
    <property type="entry name" value="PI_Transfer_CRAL-TRIO"/>
</dbReference>
<dbReference type="CDD" id="cd00170">
    <property type="entry name" value="SEC14"/>
    <property type="match status" value="1"/>
</dbReference>
<proteinExistence type="predicted"/>
<dbReference type="InterPro" id="IPR036865">
    <property type="entry name" value="CRAL-TRIO_dom_sf"/>
</dbReference>
<dbReference type="PANTHER" id="PTHR45824:SF29">
    <property type="entry name" value="GH16843P"/>
    <property type="match status" value="1"/>
</dbReference>
<accession>A0ABQ6MAA3</accession>
<dbReference type="PANTHER" id="PTHR45824">
    <property type="entry name" value="GH16843P"/>
    <property type="match status" value="1"/>
</dbReference>
<dbReference type="Proteomes" id="UP001165060">
    <property type="component" value="Unassembled WGS sequence"/>
</dbReference>